<organism evidence="2 3">
    <name type="scientific">Adineta steineri</name>
    <dbReference type="NCBI Taxonomy" id="433720"/>
    <lineage>
        <taxon>Eukaryota</taxon>
        <taxon>Metazoa</taxon>
        <taxon>Spiralia</taxon>
        <taxon>Gnathifera</taxon>
        <taxon>Rotifera</taxon>
        <taxon>Eurotatoria</taxon>
        <taxon>Bdelloidea</taxon>
        <taxon>Adinetida</taxon>
        <taxon>Adinetidae</taxon>
        <taxon>Adineta</taxon>
    </lineage>
</organism>
<dbReference type="AlphaFoldDB" id="A0A814LKU4"/>
<evidence type="ECO:0000313" key="2">
    <source>
        <dbReference type="EMBL" id="CAF1066064.1"/>
    </source>
</evidence>
<feature type="region of interest" description="Disordered" evidence="1">
    <location>
        <begin position="10"/>
        <end position="61"/>
    </location>
</feature>
<sequence length="152" mass="17359">MGTTYKYTYEYEVQDPTKHTRTTGGNNPGNSTQRSVAPTTHLGVGPAHTSRSNPNDPLANLQHDPIWNKLYDPSNMNQAAHNADIQKMARRQDRKIIKLEAAYGSDRQTFIVKRDYELHVRDVTDEAGKQFKIPSDQVILFWKSVVLESRNF</sequence>
<evidence type="ECO:0000313" key="3">
    <source>
        <dbReference type="Proteomes" id="UP000663877"/>
    </source>
</evidence>
<dbReference type="EMBL" id="CAJNOI010000104">
    <property type="protein sequence ID" value="CAF1066064.1"/>
    <property type="molecule type" value="Genomic_DNA"/>
</dbReference>
<evidence type="ECO:0000256" key="1">
    <source>
        <dbReference type="SAM" id="MobiDB-lite"/>
    </source>
</evidence>
<proteinExistence type="predicted"/>
<gene>
    <name evidence="2" type="ORF">BJG266_LOCUS19440</name>
</gene>
<protein>
    <submittedName>
        <fullName evidence="2">Uncharacterized protein</fullName>
    </submittedName>
</protein>
<name>A0A814LKU4_9BILA</name>
<dbReference type="Proteomes" id="UP000663877">
    <property type="component" value="Unassembled WGS sequence"/>
</dbReference>
<comment type="caution">
    <text evidence="2">The sequence shown here is derived from an EMBL/GenBank/DDBJ whole genome shotgun (WGS) entry which is preliminary data.</text>
</comment>
<feature type="compositionally biased region" description="Polar residues" evidence="1">
    <location>
        <begin position="22"/>
        <end position="38"/>
    </location>
</feature>
<accession>A0A814LKU4</accession>
<reference evidence="2" key="1">
    <citation type="submission" date="2021-02" db="EMBL/GenBank/DDBJ databases">
        <authorList>
            <person name="Nowell W R."/>
        </authorList>
    </citation>
    <scope>NUCLEOTIDE SEQUENCE</scope>
</reference>